<dbReference type="GO" id="GO:0000287">
    <property type="term" value="F:magnesium ion binding"/>
    <property type="evidence" value="ECO:0007669"/>
    <property type="project" value="UniProtKB-UniRule"/>
</dbReference>
<evidence type="ECO:0000256" key="1">
    <source>
        <dbReference type="ARBA" id="ARBA00000141"/>
    </source>
</evidence>
<keyword evidence="16" id="KW-0511">Multifunctional enzyme</keyword>
<dbReference type="NCBIfam" id="NF001591">
    <property type="entry name" value="PRK00393.1"/>
    <property type="match status" value="1"/>
</dbReference>
<gene>
    <name evidence="20 22" type="primary">ribB</name>
    <name evidence="19" type="synonym">ribA</name>
    <name evidence="22" type="ORF">E1202_11810</name>
</gene>
<comment type="cofactor">
    <cofactor evidence="20">
        <name>Mg(2+)</name>
        <dbReference type="ChEBI" id="CHEBI:18420"/>
    </cofactor>
    <cofactor evidence="20">
        <name>Mn(2+)</name>
        <dbReference type="ChEBI" id="CHEBI:29035"/>
    </cofactor>
    <text evidence="20">Binds 2 divalent metal cations per subunit. Magnesium or manganese.</text>
</comment>
<dbReference type="Pfam" id="PF00925">
    <property type="entry name" value="GTP_cyclohydro2"/>
    <property type="match status" value="1"/>
</dbReference>
<dbReference type="GO" id="GO:0008686">
    <property type="term" value="F:3,4-dihydroxy-2-butanone-4-phosphate synthase activity"/>
    <property type="evidence" value="ECO:0007669"/>
    <property type="project" value="UniProtKB-UniRule"/>
</dbReference>
<feature type="binding site" evidence="19">
    <location>
        <position position="272"/>
    </location>
    <ligand>
        <name>GTP</name>
        <dbReference type="ChEBI" id="CHEBI:37565"/>
    </ligand>
</feature>
<feature type="binding site" evidence="20">
    <location>
        <position position="28"/>
    </location>
    <ligand>
        <name>Mg(2+)</name>
        <dbReference type="ChEBI" id="CHEBI:18420"/>
        <label>2</label>
    </ligand>
</feature>
<accession>A0A4R5BUI4</accession>
<evidence type="ECO:0000256" key="18">
    <source>
        <dbReference type="ARBA" id="ARBA00049295"/>
    </source>
</evidence>
<dbReference type="Pfam" id="PF00926">
    <property type="entry name" value="DHBP_synthase"/>
    <property type="match status" value="1"/>
</dbReference>
<dbReference type="FunFam" id="3.40.50.10990:FF:000001">
    <property type="entry name" value="Riboflavin biosynthesis protein RibBA"/>
    <property type="match status" value="1"/>
</dbReference>
<dbReference type="Gene3D" id="3.90.870.10">
    <property type="entry name" value="DHBP synthase"/>
    <property type="match status" value="1"/>
</dbReference>
<dbReference type="PIRSF" id="PIRSF001259">
    <property type="entry name" value="RibA"/>
    <property type="match status" value="1"/>
</dbReference>
<proteinExistence type="inferred from homology"/>
<feature type="binding site" evidence="19">
    <location>
        <position position="353"/>
    </location>
    <ligand>
        <name>GTP</name>
        <dbReference type="ChEBI" id="CHEBI:37565"/>
    </ligand>
</feature>
<keyword evidence="14 20" id="KW-0464">Manganese</keyword>
<comment type="function">
    <text evidence="3 20">Catalyzes the conversion of D-ribulose 5-phosphate to formate and 3,4-dihydroxy-2-butanone 4-phosphate.</text>
</comment>
<dbReference type="NCBIfam" id="TIGR00505">
    <property type="entry name" value="ribA"/>
    <property type="match status" value="1"/>
</dbReference>
<keyword evidence="7 20" id="KW-0686">Riboflavin biosynthesis</keyword>
<dbReference type="InterPro" id="IPR000926">
    <property type="entry name" value="RibA"/>
</dbReference>
<dbReference type="GO" id="GO:0009231">
    <property type="term" value="P:riboflavin biosynthetic process"/>
    <property type="evidence" value="ECO:0007669"/>
    <property type="project" value="UniProtKB-UniRule"/>
</dbReference>
<evidence type="ECO:0000256" key="14">
    <source>
        <dbReference type="ARBA" id="ARBA00023211"/>
    </source>
</evidence>
<evidence type="ECO:0000256" key="9">
    <source>
        <dbReference type="ARBA" id="ARBA00022741"/>
    </source>
</evidence>
<dbReference type="GO" id="GO:0003935">
    <property type="term" value="F:GTP cyclohydrolase II activity"/>
    <property type="evidence" value="ECO:0007669"/>
    <property type="project" value="UniProtKB-UniRule"/>
</dbReference>
<evidence type="ECO:0000313" key="22">
    <source>
        <dbReference type="EMBL" id="TDD89193.1"/>
    </source>
</evidence>
<dbReference type="Gene3D" id="3.40.50.10990">
    <property type="entry name" value="GTP cyclohydrolase II"/>
    <property type="match status" value="1"/>
</dbReference>
<dbReference type="InterPro" id="IPR017945">
    <property type="entry name" value="DHBP_synth_RibB-like_a/b_dom"/>
</dbReference>
<feature type="domain" description="GTP cyclohydrolase II" evidence="21">
    <location>
        <begin position="212"/>
        <end position="373"/>
    </location>
</feature>
<comment type="catalytic activity">
    <reaction evidence="1 20">
        <text>D-ribulose 5-phosphate = (2S)-2-hydroxy-3-oxobutyl phosphate + formate + H(+)</text>
        <dbReference type="Rhea" id="RHEA:18457"/>
        <dbReference type="ChEBI" id="CHEBI:15378"/>
        <dbReference type="ChEBI" id="CHEBI:15740"/>
        <dbReference type="ChEBI" id="CHEBI:58121"/>
        <dbReference type="ChEBI" id="CHEBI:58830"/>
        <dbReference type="EC" id="4.1.99.12"/>
    </reaction>
</comment>
<organism evidence="22 23">
    <name type="scientific">Saccharopolyspora karakumensis</name>
    <dbReference type="NCBI Taxonomy" id="2530386"/>
    <lineage>
        <taxon>Bacteria</taxon>
        <taxon>Bacillati</taxon>
        <taxon>Actinomycetota</taxon>
        <taxon>Actinomycetes</taxon>
        <taxon>Pseudonocardiales</taxon>
        <taxon>Pseudonocardiaceae</taxon>
        <taxon>Saccharopolyspora</taxon>
    </lineage>
</organism>
<keyword evidence="15 20" id="KW-0456">Lyase</keyword>
<evidence type="ECO:0000256" key="10">
    <source>
        <dbReference type="ARBA" id="ARBA00022801"/>
    </source>
</evidence>
<evidence type="ECO:0000256" key="19">
    <source>
        <dbReference type="HAMAP-Rule" id="MF_00179"/>
    </source>
</evidence>
<feature type="binding site" evidence="20">
    <location>
        <begin position="27"/>
        <end position="28"/>
    </location>
    <ligand>
        <name>D-ribulose 5-phosphate</name>
        <dbReference type="ChEBI" id="CHEBI:58121"/>
    </ligand>
</feature>
<comment type="pathway">
    <text evidence="5 20">Cofactor biosynthesis; riboflavin biosynthesis; 2-hydroxy-3-oxobutyl phosphate from D-ribulose 5-phosphate: step 1/1.</text>
</comment>
<feature type="binding site" evidence="19">
    <location>
        <position position="269"/>
    </location>
    <ligand>
        <name>Zn(2+)</name>
        <dbReference type="ChEBI" id="CHEBI:29105"/>
        <note>catalytic</note>
    </ligand>
</feature>
<feature type="binding site" evidence="19">
    <location>
        <position position="358"/>
    </location>
    <ligand>
        <name>GTP</name>
        <dbReference type="ChEBI" id="CHEBI:37565"/>
    </ligand>
</feature>
<dbReference type="InterPro" id="IPR036144">
    <property type="entry name" value="RibA-like_sf"/>
</dbReference>
<evidence type="ECO:0000259" key="21">
    <source>
        <dbReference type="Pfam" id="PF00925"/>
    </source>
</evidence>
<name>A0A4R5BUI4_9PSEU</name>
<dbReference type="AlphaFoldDB" id="A0A4R5BUI4"/>
<comment type="similarity">
    <text evidence="6">In the N-terminal section; belongs to the DHBP synthase family.</text>
</comment>
<keyword evidence="13 19" id="KW-0342">GTP-binding</keyword>
<dbReference type="RefSeq" id="WP_132682928.1">
    <property type="nucleotide sequence ID" value="NZ_SMLA01000013.1"/>
</dbReference>
<feature type="binding site" evidence="19">
    <location>
        <position position="318"/>
    </location>
    <ligand>
        <name>GTP</name>
        <dbReference type="ChEBI" id="CHEBI:37565"/>
    </ligand>
</feature>
<dbReference type="EC" id="3.5.4.25" evidence="19"/>
<evidence type="ECO:0000256" key="7">
    <source>
        <dbReference type="ARBA" id="ARBA00022619"/>
    </source>
</evidence>
<feature type="active site" description="Proton acceptor" evidence="19">
    <location>
        <position position="330"/>
    </location>
</feature>
<evidence type="ECO:0000256" key="11">
    <source>
        <dbReference type="ARBA" id="ARBA00022833"/>
    </source>
</evidence>
<dbReference type="CDD" id="cd00641">
    <property type="entry name" value="GTP_cyclohydro2"/>
    <property type="match status" value="1"/>
</dbReference>
<comment type="function">
    <text evidence="17 19">Catalyzes the conversion of GTP to 2,5-diamino-6-ribosylamino-4(3H)-pyrimidinone 5'-phosphate (DARP), formate and pyrophosphate.</text>
</comment>
<evidence type="ECO:0000256" key="13">
    <source>
        <dbReference type="ARBA" id="ARBA00023134"/>
    </source>
</evidence>
<protein>
    <recommendedName>
        <fullName evidence="19 20">Multifunctional fusion protein</fullName>
    </recommendedName>
    <domain>
        <recommendedName>
            <fullName evidence="19">GTP cyclohydrolase-2</fullName>
            <ecNumber evidence="19">3.5.4.25</ecNumber>
        </recommendedName>
        <alternativeName>
            <fullName evidence="19">GTP cyclohydrolase II</fullName>
        </alternativeName>
    </domain>
    <domain>
        <recommendedName>
            <fullName evidence="20">3,4-dihydroxy-2-butanone 4-phosphate synthase</fullName>
            <shortName evidence="20">DHBP synthase</shortName>
            <ecNumber evidence="20">4.1.99.12</ecNumber>
        </recommendedName>
    </domain>
</protein>
<dbReference type="InterPro" id="IPR000422">
    <property type="entry name" value="DHBP_synthase_RibB"/>
</dbReference>
<comment type="similarity">
    <text evidence="19">Belongs to the GTP cyclohydrolase II family.</text>
</comment>
<evidence type="ECO:0000256" key="4">
    <source>
        <dbReference type="ARBA" id="ARBA00004853"/>
    </source>
</evidence>
<dbReference type="PANTHER" id="PTHR21327:SF18">
    <property type="entry name" value="3,4-DIHYDROXY-2-BUTANONE 4-PHOSPHATE SYNTHASE"/>
    <property type="match status" value="1"/>
</dbReference>
<dbReference type="FunFam" id="3.90.870.10:FF:000001">
    <property type="entry name" value="Riboflavin biosynthesis protein RibBA"/>
    <property type="match status" value="1"/>
</dbReference>
<feature type="active site" description="Nucleophile" evidence="19">
    <location>
        <position position="332"/>
    </location>
</feature>
<keyword evidence="9 19" id="KW-0547">Nucleotide-binding</keyword>
<feature type="site" description="Essential for catalytic activity" evidence="20">
    <location>
        <position position="164"/>
    </location>
</feature>
<feature type="binding site" evidence="19">
    <location>
        <begin position="295"/>
        <end position="297"/>
    </location>
    <ligand>
        <name>GTP</name>
        <dbReference type="ChEBI" id="CHEBI:37565"/>
    </ligand>
</feature>
<dbReference type="Proteomes" id="UP000294723">
    <property type="component" value="Unassembled WGS sequence"/>
</dbReference>
<evidence type="ECO:0000313" key="23">
    <source>
        <dbReference type="Proteomes" id="UP000294723"/>
    </source>
</evidence>
<dbReference type="GO" id="GO:0008270">
    <property type="term" value="F:zinc ion binding"/>
    <property type="evidence" value="ECO:0007669"/>
    <property type="project" value="UniProtKB-UniRule"/>
</dbReference>
<evidence type="ECO:0000256" key="5">
    <source>
        <dbReference type="ARBA" id="ARBA00004904"/>
    </source>
</evidence>
<dbReference type="HAMAP" id="MF_00180">
    <property type="entry name" value="RibB"/>
    <property type="match status" value="1"/>
</dbReference>
<feature type="binding site" evidence="19">
    <location>
        <begin position="251"/>
        <end position="255"/>
    </location>
    <ligand>
        <name>GTP</name>
        <dbReference type="ChEBI" id="CHEBI:37565"/>
    </ligand>
</feature>
<keyword evidence="11 19" id="KW-0862">Zinc</keyword>
<feature type="binding site" evidence="20">
    <location>
        <position position="143"/>
    </location>
    <ligand>
        <name>Mg(2+)</name>
        <dbReference type="ChEBI" id="CHEBI:18420"/>
        <label>2</label>
    </ligand>
</feature>
<comment type="cofactor">
    <cofactor evidence="2">
        <name>Mn(2+)</name>
        <dbReference type="ChEBI" id="CHEBI:29035"/>
    </cofactor>
</comment>
<evidence type="ECO:0000256" key="3">
    <source>
        <dbReference type="ARBA" id="ARBA00002284"/>
    </source>
</evidence>
<comment type="caution">
    <text evidence="22">The sequence shown here is derived from an EMBL/GenBank/DDBJ whole genome shotgun (WGS) entry which is preliminary data.</text>
</comment>
<feature type="binding site" evidence="20">
    <location>
        <position position="32"/>
    </location>
    <ligand>
        <name>D-ribulose 5-phosphate</name>
        <dbReference type="ChEBI" id="CHEBI:58121"/>
    </ligand>
</feature>
<dbReference type="GO" id="GO:0005829">
    <property type="term" value="C:cytosol"/>
    <property type="evidence" value="ECO:0007669"/>
    <property type="project" value="TreeGrafter"/>
</dbReference>
<dbReference type="SUPFAM" id="SSF142695">
    <property type="entry name" value="RibA-like"/>
    <property type="match status" value="1"/>
</dbReference>
<dbReference type="EC" id="4.1.99.12" evidence="20"/>
<comment type="similarity">
    <text evidence="20">Belongs to the DHBP synthase family.</text>
</comment>
<dbReference type="NCBIfam" id="TIGR00506">
    <property type="entry name" value="ribB"/>
    <property type="match status" value="1"/>
</dbReference>
<feature type="binding site" evidence="20">
    <location>
        <position position="28"/>
    </location>
    <ligand>
        <name>Mg(2+)</name>
        <dbReference type="ChEBI" id="CHEBI:18420"/>
        <label>1</label>
    </ligand>
</feature>
<keyword evidence="10 19" id="KW-0378">Hydrolase</keyword>
<dbReference type="PANTHER" id="PTHR21327">
    <property type="entry name" value="GTP CYCLOHYDROLASE II-RELATED"/>
    <property type="match status" value="1"/>
</dbReference>
<dbReference type="UniPathway" id="UPA00275">
    <property type="reaction ID" value="UER00399"/>
</dbReference>
<evidence type="ECO:0000256" key="20">
    <source>
        <dbReference type="HAMAP-Rule" id="MF_00180"/>
    </source>
</evidence>
<dbReference type="GO" id="GO:0030145">
    <property type="term" value="F:manganese ion binding"/>
    <property type="evidence" value="ECO:0007669"/>
    <property type="project" value="UniProtKB-UniRule"/>
</dbReference>
<evidence type="ECO:0000256" key="2">
    <source>
        <dbReference type="ARBA" id="ARBA00001936"/>
    </source>
</evidence>
<evidence type="ECO:0000256" key="17">
    <source>
        <dbReference type="ARBA" id="ARBA00043932"/>
    </source>
</evidence>
<feature type="binding site" evidence="19">
    <location>
        <position position="267"/>
    </location>
    <ligand>
        <name>Zn(2+)</name>
        <dbReference type="ChEBI" id="CHEBI:29105"/>
        <note>catalytic</note>
    </ligand>
</feature>
<keyword evidence="8 20" id="KW-0479">Metal-binding</keyword>
<evidence type="ECO:0000256" key="6">
    <source>
        <dbReference type="ARBA" id="ARBA00005520"/>
    </source>
</evidence>
<evidence type="ECO:0000256" key="12">
    <source>
        <dbReference type="ARBA" id="ARBA00022842"/>
    </source>
</evidence>
<dbReference type="EMBL" id="SMLA01000013">
    <property type="protein sequence ID" value="TDD89193.1"/>
    <property type="molecule type" value="Genomic_DNA"/>
</dbReference>
<comment type="subunit">
    <text evidence="20">Homodimer.</text>
</comment>
<feature type="binding site" evidence="20">
    <location>
        <begin position="140"/>
        <end position="144"/>
    </location>
    <ligand>
        <name>D-ribulose 5-phosphate</name>
        <dbReference type="ChEBI" id="CHEBI:58121"/>
    </ligand>
</feature>
<evidence type="ECO:0000256" key="8">
    <source>
        <dbReference type="ARBA" id="ARBA00022723"/>
    </source>
</evidence>
<evidence type="ECO:0000256" key="16">
    <source>
        <dbReference type="ARBA" id="ARBA00023268"/>
    </source>
</evidence>
<dbReference type="SUPFAM" id="SSF55821">
    <property type="entry name" value="YrdC/RibB"/>
    <property type="match status" value="1"/>
</dbReference>
<dbReference type="InterPro" id="IPR032677">
    <property type="entry name" value="GTP_cyclohydro_II"/>
</dbReference>
<keyword evidence="12 20" id="KW-0460">Magnesium</keyword>
<keyword evidence="23" id="KW-1185">Reference proteome</keyword>
<comment type="cofactor">
    <cofactor evidence="19">
        <name>Zn(2+)</name>
        <dbReference type="ChEBI" id="CHEBI:29105"/>
    </cofactor>
    <text evidence="19">Binds 1 zinc ion per subunit.</text>
</comment>
<dbReference type="GO" id="GO:0005525">
    <property type="term" value="F:GTP binding"/>
    <property type="evidence" value="ECO:0007669"/>
    <property type="project" value="UniProtKB-KW"/>
</dbReference>
<comment type="catalytic activity">
    <reaction evidence="18 19">
        <text>GTP + 4 H2O = 2,5-diamino-6-hydroxy-4-(5-phosphoribosylamino)-pyrimidine + formate + 2 phosphate + 3 H(+)</text>
        <dbReference type="Rhea" id="RHEA:23704"/>
        <dbReference type="ChEBI" id="CHEBI:15377"/>
        <dbReference type="ChEBI" id="CHEBI:15378"/>
        <dbReference type="ChEBI" id="CHEBI:15740"/>
        <dbReference type="ChEBI" id="CHEBI:37565"/>
        <dbReference type="ChEBI" id="CHEBI:43474"/>
        <dbReference type="ChEBI" id="CHEBI:58614"/>
        <dbReference type="EC" id="3.5.4.25"/>
    </reaction>
</comment>
<feature type="site" description="Essential for catalytic activity" evidence="20">
    <location>
        <position position="126"/>
    </location>
</feature>
<reference evidence="22 23" key="1">
    <citation type="submission" date="2019-03" db="EMBL/GenBank/DDBJ databases">
        <title>Draft genome sequences of novel Actinobacteria.</title>
        <authorList>
            <person name="Sahin N."/>
            <person name="Ay H."/>
            <person name="Saygin H."/>
        </authorList>
    </citation>
    <scope>NUCLEOTIDE SEQUENCE [LARGE SCALE GENOMIC DNA]</scope>
    <source>
        <strain evidence="22 23">5K548</strain>
    </source>
</reference>
<feature type="binding site" evidence="19">
    <location>
        <position position="256"/>
    </location>
    <ligand>
        <name>Zn(2+)</name>
        <dbReference type="ChEBI" id="CHEBI:29105"/>
        <note>catalytic</note>
    </ligand>
</feature>
<evidence type="ECO:0000256" key="15">
    <source>
        <dbReference type="ARBA" id="ARBA00023239"/>
    </source>
</evidence>
<comment type="pathway">
    <text evidence="4 19">Cofactor biosynthesis; riboflavin biosynthesis; 5-amino-6-(D-ribitylamino)uracil from GTP: step 1/4.</text>
</comment>
<dbReference type="HAMAP" id="MF_00179">
    <property type="entry name" value="RibA"/>
    <property type="match status" value="1"/>
</dbReference>
<sequence>MPVSKITEALDALAGGGMVLVMDDEDRENEGDLIMAAEHATTDQVAFFLEHTSGFLCVAIDDYRAASLDLDLMVSTNTECQGTAFLVSVDHKHGSTTGISAADRAATTRALADPRTLPQDLARPGHIMPLRAKSGGVLARAGHTEAGVDLCRMAGLSGAALLCEIVTPDRRAMMRRPELEKFAARQGIPMITIRDLIEWVRPAPAAPRRTGRATIPTDLGIFEAISYASGDTEHLVLTMGELDGQQEPLVRLHSECLTGDLAGSLRCDCGAQLRMAMSAIAEEGRGALVYLRKHEGRGIGLGPKLQAYELQQLRGMDTIEANVELGLPVDGRDYADAAHILADLGVVWARLMTNNPDKCSALAERGITVTERIALEVPATEHNLAYLTTKRDRMGHLFERSS</sequence>